<organism evidence="3">
    <name type="scientific">Iconisemion striatum</name>
    <dbReference type="NCBI Taxonomy" id="60296"/>
    <lineage>
        <taxon>Eukaryota</taxon>
        <taxon>Metazoa</taxon>
        <taxon>Chordata</taxon>
        <taxon>Craniata</taxon>
        <taxon>Vertebrata</taxon>
        <taxon>Euteleostomi</taxon>
        <taxon>Actinopterygii</taxon>
        <taxon>Neopterygii</taxon>
        <taxon>Teleostei</taxon>
        <taxon>Neoteleostei</taxon>
        <taxon>Acanthomorphata</taxon>
        <taxon>Ovalentaria</taxon>
        <taxon>Atherinomorphae</taxon>
        <taxon>Cyprinodontiformes</taxon>
        <taxon>Nothobranchiidae</taxon>
        <taxon>Iconisemion</taxon>
    </lineage>
</organism>
<protein>
    <submittedName>
        <fullName evidence="3">Activating transcription factor 7 interacting protein 2</fullName>
    </submittedName>
</protein>
<name>A0A1A7XEZ5_9TELE</name>
<dbReference type="EMBL" id="HADW01015010">
    <property type="protein sequence ID" value="SBP16410.1"/>
    <property type="molecule type" value="Transcribed_RNA"/>
</dbReference>
<feature type="coiled-coil region" evidence="1">
    <location>
        <begin position="193"/>
        <end position="220"/>
    </location>
</feature>
<dbReference type="InterPro" id="IPR056565">
    <property type="entry name" value="Fn3_ATF7IP"/>
</dbReference>
<evidence type="ECO:0000259" key="2">
    <source>
        <dbReference type="Pfam" id="PF16794"/>
    </source>
</evidence>
<proteinExistence type="predicted"/>
<gene>
    <name evidence="3" type="primary">CR954963.1</name>
</gene>
<dbReference type="PANTHER" id="PTHR23210:SF26">
    <property type="entry name" value="ACTIVATING TRANSCRIPTION FACTOR 7-INTERACTING PROTEIN 1"/>
    <property type="match status" value="1"/>
</dbReference>
<dbReference type="GO" id="GO:0005634">
    <property type="term" value="C:nucleus"/>
    <property type="evidence" value="ECO:0007669"/>
    <property type="project" value="TreeGrafter"/>
</dbReference>
<dbReference type="PANTHER" id="PTHR23210">
    <property type="entry name" value="ACTIVATING TRANSCRIPTION FACTOR 7 INTERACTING PROTEIN"/>
    <property type="match status" value="1"/>
</dbReference>
<dbReference type="GO" id="GO:0005667">
    <property type="term" value="C:transcription regulator complex"/>
    <property type="evidence" value="ECO:0007669"/>
    <property type="project" value="TreeGrafter"/>
</dbReference>
<dbReference type="GO" id="GO:0003712">
    <property type="term" value="F:transcription coregulator activity"/>
    <property type="evidence" value="ECO:0007669"/>
    <property type="project" value="TreeGrafter"/>
</dbReference>
<dbReference type="Pfam" id="PF16794">
    <property type="entry name" value="fn3_4"/>
    <property type="match status" value="1"/>
</dbReference>
<dbReference type="AlphaFoldDB" id="A0A1A7XEZ5"/>
<dbReference type="InterPro" id="IPR026085">
    <property type="entry name" value="ATF7-int"/>
</dbReference>
<keyword evidence="1" id="KW-0175">Coiled coil</keyword>
<dbReference type="EMBL" id="HADX01007824">
    <property type="protein sequence ID" value="SBP30056.1"/>
    <property type="molecule type" value="Transcribed_RNA"/>
</dbReference>
<reference evidence="3" key="1">
    <citation type="submission" date="2016-05" db="EMBL/GenBank/DDBJ databases">
        <authorList>
            <person name="Lavstsen T."/>
            <person name="Jespersen J.S."/>
        </authorList>
    </citation>
    <scope>NUCLEOTIDE SEQUENCE</scope>
    <source>
        <tissue evidence="3">Brain</tissue>
    </source>
</reference>
<sequence>MSDEEYQAPGDSPAGGIRRLKRSLRAHKSRVRSRVNIGVAFRSWRSEKQARGLRSDEAVALCLLEEVKKNTSESHGAGNGKIRISKSQLQKLIEQEVCTVEANNETKIRDLIEAVQQMSDDTSFEESFQKMEAQINLVSKRVEVALAYIKKSQDQSLPSSHADMDRIWRDSNDDPTETSAQCDEEKRKCVVKIEEAVEMMETANSALKEVRVNKEELTCANVEFSPEKAPPTLSPKGSWMKTNEESNISMHNDDEKRSPPTLKAMVSSEHMICTKDLKRELEDFQDEGNQVVVEQLKVKTFKQQEDVLYHPPLPTNPFPATLSIEAASYSLPPKVELNLALIRNPTRLSVLWNVAEKDPAAPPMDSYIIFLTMETAIGSGDFSQWSSNDTFKAKSLPMCALIKKYKPGHKVCAAVVGKDIFGRYGPYSEVVTATIPN</sequence>
<evidence type="ECO:0000313" key="3">
    <source>
        <dbReference type="EMBL" id="SBP16410.1"/>
    </source>
</evidence>
<reference evidence="3" key="2">
    <citation type="submission" date="2016-06" db="EMBL/GenBank/DDBJ databases">
        <title>The genome of a short-lived fish provides insights into sex chromosome evolution and the genetic control of aging.</title>
        <authorList>
            <person name="Reichwald K."/>
            <person name="Felder M."/>
            <person name="Petzold A."/>
            <person name="Koch P."/>
            <person name="Groth M."/>
            <person name="Platzer M."/>
        </authorList>
    </citation>
    <scope>NUCLEOTIDE SEQUENCE</scope>
    <source>
        <tissue evidence="3">Brain</tissue>
    </source>
</reference>
<feature type="domain" description="Activating transcription factor 7-interacting protein Fn3" evidence="2">
    <location>
        <begin position="331"/>
        <end position="432"/>
    </location>
</feature>
<dbReference type="GO" id="GO:0006355">
    <property type="term" value="P:regulation of DNA-templated transcription"/>
    <property type="evidence" value="ECO:0007669"/>
    <property type="project" value="TreeGrafter"/>
</dbReference>
<evidence type="ECO:0000256" key="1">
    <source>
        <dbReference type="SAM" id="Coils"/>
    </source>
</evidence>
<accession>A0A1A7XEZ5</accession>